<dbReference type="InterPro" id="IPR036259">
    <property type="entry name" value="MFS_trans_sf"/>
</dbReference>
<evidence type="ECO:0000256" key="2">
    <source>
        <dbReference type="ARBA" id="ARBA00022448"/>
    </source>
</evidence>
<evidence type="ECO:0000256" key="4">
    <source>
        <dbReference type="ARBA" id="ARBA00022989"/>
    </source>
</evidence>
<feature type="transmembrane region" description="Helical" evidence="7">
    <location>
        <begin position="293"/>
        <end position="313"/>
    </location>
</feature>
<dbReference type="AlphaFoldDB" id="A0A077ZSP1"/>
<sequence length="590" mass="66986">MNQNIMEHEEMKLSAEIMKQNDIKTGIQNEDEDSERSSSITDYTKDAHEYWEKLDNKISTDLTPQWNNPPEDKDETDINQEDSLQLNSHTYNHGKLNSKSDEPLLSIEPEVELKVFRVQIWYLLKLIAVLSIGGIQIGYLMSCMGPIDKSLGLKLGWTNDNGQVLSGILATIALLGIALGSYVLAIPLMDHQGRRQSILVGIYIGMVGVIIQMFEDFSMLLIGRFIQGLACGIHQMSITRYIEEIVPADKISFLLPLYFFSINSARFIVLIIATGMPEDNNIDELTHTGYWRFVIGYAIFLYILFFLGVKLIIHHDSVKYHIIKKQIGKAKKAIRQIYHYSHTEQEVLEYLQKSLHLDTLEVSYRKAVISPKYRRGTLVLIVLAVMHQISGYQQVNLLSRYLLRNISSSGHTTMNSNENNWLIASLILVASLVSIEITRRFERKTVLIAGYCILTLFNIVIGIGVASEAAYFSYVCALTFIIVFQLLNGQIIWLYIVEVSVEINLGMSSLVQWITLIVVTFGTPQLVKGMHSPIYFVASGICAFGAIFCYKFVKETKGLTDKQKKNLYAFKEVKPRRQSTRSSSNITNQF</sequence>
<feature type="transmembrane region" description="Helical" evidence="7">
    <location>
        <begin position="503"/>
        <end position="522"/>
    </location>
</feature>
<keyword evidence="2" id="KW-0813">Transport</keyword>
<feature type="transmembrane region" description="Helical" evidence="7">
    <location>
        <begin position="197"/>
        <end position="214"/>
    </location>
</feature>
<dbReference type="PROSITE" id="PS50850">
    <property type="entry name" value="MFS"/>
    <property type="match status" value="1"/>
</dbReference>
<reference evidence="9 10" key="1">
    <citation type="submission" date="2014-06" db="EMBL/GenBank/DDBJ databases">
        <authorList>
            <person name="Swart Estienne"/>
        </authorList>
    </citation>
    <scope>NUCLEOTIDE SEQUENCE [LARGE SCALE GENOMIC DNA]</scope>
    <source>
        <strain evidence="9 10">130c</strain>
    </source>
</reference>
<dbReference type="SUPFAM" id="SSF103473">
    <property type="entry name" value="MFS general substrate transporter"/>
    <property type="match status" value="1"/>
</dbReference>
<dbReference type="InterPro" id="IPR005828">
    <property type="entry name" value="MFS_sugar_transport-like"/>
</dbReference>
<evidence type="ECO:0000313" key="10">
    <source>
        <dbReference type="Proteomes" id="UP000039865"/>
    </source>
</evidence>
<keyword evidence="5 7" id="KW-0472">Membrane</keyword>
<dbReference type="EMBL" id="CCKQ01000421">
    <property type="protein sequence ID" value="CDW71496.1"/>
    <property type="molecule type" value="Genomic_DNA"/>
</dbReference>
<proteinExistence type="predicted"/>
<keyword evidence="9" id="KW-0762">Sugar transport</keyword>
<protein>
    <submittedName>
        <fullName evidence="9">Sugar transporter family protein</fullName>
    </submittedName>
</protein>
<feature type="region of interest" description="Disordered" evidence="6">
    <location>
        <begin position="15"/>
        <end position="42"/>
    </location>
</feature>
<gene>
    <name evidence="9" type="primary">Contig7736.g8244</name>
    <name evidence="9" type="ORF">STYLEM_442</name>
</gene>
<evidence type="ECO:0000256" key="6">
    <source>
        <dbReference type="SAM" id="MobiDB-lite"/>
    </source>
</evidence>
<evidence type="ECO:0000256" key="1">
    <source>
        <dbReference type="ARBA" id="ARBA00004141"/>
    </source>
</evidence>
<dbReference type="GO" id="GO:0022857">
    <property type="term" value="F:transmembrane transporter activity"/>
    <property type="evidence" value="ECO:0007669"/>
    <property type="project" value="InterPro"/>
</dbReference>
<feature type="domain" description="Major facilitator superfamily (MFS) profile" evidence="8">
    <location>
        <begin position="126"/>
        <end position="557"/>
    </location>
</feature>
<dbReference type="InterPro" id="IPR050814">
    <property type="entry name" value="Myo-inositol_Transporter"/>
</dbReference>
<comment type="subcellular location">
    <subcellularLocation>
        <location evidence="1">Membrane</location>
        <topology evidence="1">Multi-pass membrane protein</topology>
    </subcellularLocation>
</comment>
<name>A0A077ZSP1_STYLE</name>
<dbReference type="InParanoid" id="A0A077ZSP1"/>
<dbReference type="PANTHER" id="PTHR48020">
    <property type="entry name" value="PROTON MYO-INOSITOL COTRANSPORTER"/>
    <property type="match status" value="1"/>
</dbReference>
<organism evidence="9 10">
    <name type="scientific">Stylonychia lemnae</name>
    <name type="common">Ciliate</name>
    <dbReference type="NCBI Taxonomy" id="5949"/>
    <lineage>
        <taxon>Eukaryota</taxon>
        <taxon>Sar</taxon>
        <taxon>Alveolata</taxon>
        <taxon>Ciliophora</taxon>
        <taxon>Intramacronucleata</taxon>
        <taxon>Spirotrichea</taxon>
        <taxon>Stichotrichia</taxon>
        <taxon>Sporadotrichida</taxon>
        <taxon>Oxytrichidae</taxon>
        <taxon>Stylonychinae</taxon>
        <taxon>Stylonychia</taxon>
    </lineage>
</organism>
<dbReference type="Pfam" id="PF00083">
    <property type="entry name" value="Sugar_tr"/>
    <property type="match status" value="1"/>
</dbReference>
<evidence type="ECO:0000259" key="8">
    <source>
        <dbReference type="PROSITE" id="PS50850"/>
    </source>
</evidence>
<keyword evidence="4 7" id="KW-1133">Transmembrane helix</keyword>
<feature type="transmembrane region" description="Helical" evidence="7">
    <location>
        <begin position="445"/>
        <end position="465"/>
    </location>
</feature>
<keyword evidence="3 7" id="KW-0812">Transmembrane</keyword>
<evidence type="ECO:0000256" key="7">
    <source>
        <dbReference type="SAM" id="Phobius"/>
    </source>
</evidence>
<keyword evidence="10" id="KW-1185">Reference proteome</keyword>
<feature type="transmembrane region" description="Helical" evidence="7">
    <location>
        <begin position="471"/>
        <end position="496"/>
    </location>
</feature>
<evidence type="ECO:0000313" key="9">
    <source>
        <dbReference type="EMBL" id="CDW71496.1"/>
    </source>
</evidence>
<dbReference type="OMA" id="EMFRANV"/>
<accession>A0A077ZSP1</accession>
<dbReference type="Proteomes" id="UP000039865">
    <property type="component" value="Unassembled WGS sequence"/>
</dbReference>
<dbReference type="InterPro" id="IPR020846">
    <property type="entry name" value="MFS_dom"/>
</dbReference>
<dbReference type="Gene3D" id="1.20.1250.20">
    <property type="entry name" value="MFS general substrate transporter like domains"/>
    <property type="match status" value="1"/>
</dbReference>
<dbReference type="OrthoDB" id="6612291at2759"/>
<dbReference type="PANTHER" id="PTHR48020:SF12">
    <property type="entry name" value="PROTON MYO-INOSITOL COTRANSPORTER"/>
    <property type="match status" value="1"/>
</dbReference>
<evidence type="ECO:0000256" key="5">
    <source>
        <dbReference type="ARBA" id="ARBA00023136"/>
    </source>
</evidence>
<feature type="transmembrane region" description="Helical" evidence="7">
    <location>
        <begin position="220"/>
        <end position="239"/>
    </location>
</feature>
<evidence type="ECO:0000256" key="3">
    <source>
        <dbReference type="ARBA" id="ARBA00022692"/>
    </source>
</evidence>
<dbReference type="GO" id="GO:0016020">
    <property type="term" value="C:membrane"/>
    <property type="evidence" value="ECO:0007669"/>
    <property type="project" value="UniProtKB-SubCell"/>
</dbReference>
<feature type="transmembrane region" description="Helical" evidence="7">
    <location>
        <begin position="534"/>
        <end position="553"/>
    </location>
</feature>
<feature type="transmembrane region" description="Helical" evidence="7">
    <location>
        <begin position="162"/>
        <end position="185"/>
    </location>
</feature>
<feature type="transmembrane region" description="Helical" evidence="7">
    <location>
        <begin position="251"/>
        <end position="273"/>
    </location>
</feature>
<feature type="transmembrane region" description="Helical" evidence="7">
    <location>
        <begin position="122"/>
        <end position="142"/>
    </location>
</feature>